<feature type="signal peptide" evidence="2">
    <location>
        <begin position="1"/>
        <end position="22"/>
    </location>
</feature>
<comment type="caution">
    <text evidence="3">The sequence shown here is derived from an EMBL/GenBank/DDBJ whole genome shotgun (WGS) entry which is preliminary data.</text>
</comment>
<keyword evidence="4" id="KW-1185">Reference proteome</keyword>
<proteinExistence type="predicted"/>
<feature type="region of interest" description="Disordered" evidence="1">
    <location>
        <begin position="48"/>
        <end position="69"/>
    </location>
</feature>
<feature type="chain" id="PRO_5007803178" evidence="2">
    <location>
        <begin position="23"/>
        <end position="175"/>
    </location>
</feature>
<evidence type="ECO:0000256" key="2">
    <source>
        <dbReference type="SAM" id="SignalP"/>
    </source>
</evidence>
<evidence type="ECO:0000313" key="3">
    <source>
        <dbReference type="EMBL" id="KXH41604.1"/>
    </source>
</evidence>
<name>A0A135T0E6_9PEZI</name>
<reference evidence="3 4" key="1">
    <citation type="submission" date="2014-02" db="EMBL/GenBank/DDBJ databases">
        <title>The genome sequence of Colletotrichum salicis CBS 607.94.</title>
        <authorList>
            <person name="Baroncelli R."/>
            <person name="Thon M.R."/>
        </authorList>
    </citation>
    <scope>NUCLEOTIDE SEQUENCE [LARGE SCALE GENOMIC DNA]</scope>
    <source>
        <strain evidence="3 4">CBS 607.94</strain>
    </source>
</reference>
<evidence type="ECO:0000256" key="1">
    <source>
        <dbReference type="SAM" id="MobiDB-lite"/>
    </source>
</evidence>
<keyword evidence="2" id="KW-0732">Signal</keyword>
<feature type="compositionally biased region" description="Basic and acidic residues" evidence="1">
    <location>
        <begin position="56"/>
        <end position="69"/>
    </location>
</feature>
<evidence type="ECO:0000313" key="4">
    <source>
        <dbReference type="Proteomes" id="UP000070121"/>
    </source>
</evidence>
<organism evidence="3 4">
    <name type="scientific">Colletotrichum salicis</name>
    <dbReference type="NCBI Taxonomy" id="1209931"/>
    <lineage>
        <taxon>Eukaryota</taxon>
        <taxon>Fungi</taxon>
        <taxon>Dikarya</taxon>
        <taxon>Ascomycota</taxon>
        <taxon>Pezizomycotina</taxon>
        <taxon>Sordariomycetes</taxon>
        <taxon>Hypocreomycetidae</taxon>
        <taxon>Glomerellales</taxon>
        <taxon>Glomerellaceae</taxon>
        <taxon>Colletotrichum</taxon>
        <taxon>Colletotrichum acutatum species complex</taxon>
    </lineage>
</organism>
<dbReference type="Proteomes" id="UP000070121">
    <property type="component" value="Unassembled WGS sequence"/>
</dbReference>
<dbReference type="EMBL" id="JFFI01002156">
    <property type="protein sequence ID" value="KXH41604.1"/>
    <property type="molecule type" value="Genomic_DNA"/>
</dbReference>
<sequence>MLVLRLSIYAIVLNYMVAAADSTMPTMINPARASLLEKRHWNNLLPPSPTTYVSKNPRDETHTTPFEAAKEKREDEPCISVHLCTEKDWKGDCWWACFRDGLETYPNWDWGNQVKSARPGEDATCKFFFGPDCSMRTKKQDMEWPGGNLEGLGDFGIGCFYCMKKGSKKSYSNSK</sequence>
<gene>
    <name evidence="3" type="ORF">CSAL01_07857</name>
</gene>
<dbReference type="OrthoDB" id="4831063at2759"/>
<protein>
    <submittedName>
        <fullName evidence="3">Uncharacterized protein</fullName>
    </submittedName>
</protein>
<dbReference type="AlphaFoldDB" id="A0A135T0E6"/>
<accession>A0A135T0E6</accession>